<dbReference type="OrthoDB" id="2966216at2"/>
<protein>
    <submittedName>
        <fullName evidence="1">Uncharacterized protein</fullName>
    </submittedName>
</protein>
<reference evidence="1 2" key="1">
    <citation type="submission" date="2016-11" db="EMBL/GenBank/DDBJ databases">
        <authorList>
            <person name="Jaros S."/>
            <person name="Januszkiewicz K."/>
            <person name="Wedrychowicz H."/>
        </authorList>
    </citation>
    <scope>NUCLEOTIDE SEQUENCE [LARGE SCALE GENOMIC DNA]</scope>
    <source>
        <strain evidence="1 2">IBRC-M 10683</strain>
    </source>
</reference>
<name>A0A1M5G1T7_9BACI</name>
<evidence type="ECO:0000313" key="1">
    <source>
        <dbReference type="EMBL" id="SHF97666.1"/>
    </source>
</evidence>
<keyword evidence="2" id="KW-1185">Reference proteome</keyword>
<evidence type="ECO:0000313" key="2">
    <source>
        <dbReference type="Proteomes" id="UP000183988"/>
    </source>
</evidence>
<organism evidence="1 2">
    <name type="scientific">Ornithinibacillus halophilus</name>
    <dbReference type="NCBI Taxonomy" id="930117"/>
    <lineage>
        <taxon>Bacteria</taxon>
        <taxon>Bacillati</taxon>
        <taxon>Bacillota</taxon>
        <taxon>Bacilli</taxon>
        <taxon>Bacillales</taxon>
        <taxon>Bacillaceae</taxon>
        <taxon>Ornithinibacillus</taxon>
    </lineage>
</organism>
<dbReference type="AlphaFoldDB" id="A0A1M5G1T7"/>
<gene>
    <name evidence="1" type="ORF">SAMN05216225_101129</name>
</gene>
<dbReference type="Proteomes" id="UP000183988">
    <property type="component" value="Unassembled WGS sequence"/>
</dbReference>
<sequence>MTNREAIGYMLLACRSLDYNREQVKDLYGKMYNMFDIKCEEEAEEQGFQWYNNLEEKNE</sequence>
<dbReference type="EMBL" id="FQVW01000011">
    <property type="protein sequence ID" value="SHF97666.1"/>
    <property type="molecule type" value="Genomic_DNA"/>
</dbReference>
<proteinExistence type="predicted"/>
<accession>A0A1M5G1T7</accession>
<dbReference type="STRING" id="930117.SAMN05216225_101129"/>
<dbReference type="RefSeq" id="WP_072889359.1">
    <property type="nucleotide sequence ID" value="NZ_FQVW01000011.1"/>
</dbReference>